<feature type="transmembrane region" description="Helical" evidence="1">
    <location>
        <begin position="265"/>
        <end position="287"/>
    </location>
</feature>
<dbReference type="Proteomes" id="UP000292424">
    <property type="component" value="Chromosome"/>
</dbReference>
<protein>
    <submittedName>
        <fullName evidence="2">Quinol:cytochrome C oxidoreductase</fullName>
    </submittedName>
</protein>
<evidence type="ECO:0000313" key="3">
    <source>
        <dbReference type="Proteomes" id="UP000292424"/>
    </source>
</evidence>
<proteinExistence type="predicted"/>
<name>A0A5P2G938_9BACT</name>
<feature type="transmembrane region" description="Helical" evidence="1">
    <location>
        <begin position="138"/>
        <end position="158"/>
    </location>
</feature>
<feature type="transmembrane region" description="Helical" evidence="1">
    <location>
        <begin position="90"/>
        <end position="118"/>
    </location>
</feature>
<keyword evidence="1" id="KW-0812">Transmembrane</keyword>
<gene>
    <name evidence="2" type="ORF">E0W69_017970</name>
</gene>
<evidence type="ECO:0000313" key="2">
    <source>
        <dbReference type="EMBL" id="QES90462.1"/>
    </source>
</evidence>
<dbReference type="RefSeq" id="WP_131331443.1">
    <property type="nucleotide sequence ID" value="NZ_CP044016.1"/>
</dbReference>
<feature type="transmembrane region" description="Helical" evidence="1">
    <location>
        <begin position="363"/>
        <end position="384"/>
    </location>
</feature>
<accession>A0A5P2G938</accession>
<organism evidence="2 3">
    <name type="scientific">Rhizosphaericola mali</name>
    <dbReference type="NCBI Taxonomy" id="2545455"/>
    <lineage>
        <taxon>Bacteria</taxon>
        <taxon>Pseudomonadati</taxon>
        <taxon>Bacteroidota</taxon>
        <taxon>Chitinophagia</taxon>
        <taxon>Chitinophagales</taxon>
        <taxon>Chitinophagaceae</taxon>
        <taxon>Rhizosphaericola</taxon>
    </lineage>
</organism>
<dbReference type="KEGG" id="arac:E0W69_017970"/>
<sequence>MSTLKLQFEVPSKMKSWSIGLIVVGLIAVILGFVTKGSSKEASLSTQFWGTLMYNSIFFLLVCNAAMFFICATTLAMGGWQQSFKRVAEAISAVVPIFAVLTGLLLIGFVLTGNYHIYEWLNKDFVNSHEAVKGKSGFLSPGFFIVWTLLTLGLWVILGKNMRKISSEADEKPFGFEEGRKYIFRNTVAAALFIVWFALTVGSVTPWFWMMSIDAGWYSTMYSWYTFASSFVSGVALIILFVIYLKNKGYLEYTNQEHLHDLGKFMFAFSIFWTYLWFAQYMLLWYANIPEETIYFKKRIQTEYKGVFFLMLVINFVCPILILMKRSAKRNYTVLTFMAVLIIFGHWLDFYQMIMASLCNSEITLGWLDFGVAALYVGMIIFFVGKNLEKKPLIPRYHPFLKESIIHHT</sequence>
<feature type="transmembrane region" description="Helical" evidence="1">
    <location>
        <begin position="16"/>
        <end position="34"/>
    </location>
</feature>
<reference evidence="2 3" key="1">
    <citation type="submission" date="2019-09" db="EMBL/GenBank/DDBJ databases">
        <title>Complete genome sequence of Arachidicoccus sp. B3-10 isolated from apple orchard soil.</title>
        <authorList>
            <person name="Kim H.S."/>
            <person name="Han K.-I."/>
            <person name="Suh M.K."/>
            <person name="Lee K.C."/>
            <person name="Eom M.K."/>
            <person name="Kim J.-S."/>
            <person name="Kang S.W."/>
            <person name="Sin Y."/>
            <person name="Lee J.-S."/>
        </authorList>
    </citation>
    <scope>NUCLEOTIDE SEQUENCE [LARGE SCALE GENOMIC DNA]</scope>
    <source>
        <strain evidence="2 3">B3-10</strain>
    </source>
</reference>
<feature type="transmembrane region" description="Helical" evidence="1">
    <location>
        <begin position="188"/>
        <end position="210"/>
    </location>
</feature>
<keyword evidence="1" id="KW-0472">Membrane</keyword>
<feature type="transmembrane region" description="Helical" evidence="1">
    <location>
        <begin position="222"/>
        <end position="245"/>
    </location>
</feature>
<keyword evidence="3" id="KW-1185">Reference proteome</keyword>
<feature type="transmembrane region" description="Helical" evidence="1">
    <location>
        <begin position="307"/>
        <end position="324"/>
    </location>
</feature>
<dbReference type="OrthoDB" id="140980at2"/>
<dbReference type="PANTHER" id="PTHR43044">
    <property type="match status" value="1"/>
</dbReference>
<dbReference type="AlphaFoldDB" id="A0A5P2G938"/>
<feature type="transmembrane region" description="Helical" evidence="1">
    <location>
        <begin position="331"/>
        <end position="348"/>
    </location>
</feature>
<feature type="transmembrane region" description="Helical" evidence="1">
    <location>
        <begin position="54"/>
        <end position="78"/>
    </location>
</feature>
<dbReference type="EMBL" id="CP044016">
    <property type="protein sequence ID" value="QES90462.1"/>
    <property type="molecule type" value="Genomic_DNA"/>
</dbReference>
<dbReference type="PANTHER" id="PTHR43044:SF1">
    <property type="entry name" value="QUINOL:CYTOCHROME C OXIDOREDUCTASE QUINONE-BINDING SUBUNIT 2"/>
    <property type="match status" value="1"/>
</dbReference>
<keyword evidence="1" id="KW-1133">Transmembrane helix</keyword>
<evidence type="ECO:0000256" key="1">
    <source>
        <dbReference type="SAM" id="Phobius"/>
    </source>
</evidence>